<feature type="transmembrane region" description="Helical" evidence="1">
    <location>
        <begin position="71"/>
        <end position="90"/>
    </location>
</feature>
<feature type="transmembrane region" description="Helical" evidence="1">
    <location>
        <begin position="44"/>
        <end position="65"/>
    </location>
</feature>
<evidence type="ECO:0000313" key="2">
    <source>
        <dbReference type="EMBL" id="SDC93069.1"/>
    </source>
</evidence>
<keyword evidence="1" id="KW-0812">Transmembrane</keyword>
<protein>
    <submittedName>
        <fullName evidence="2">Uncharacterized protein</fullName>
    </submittedName>
</protein>
<sequence>MSVFTYVGLVVGIGFILKLGVLRKRNRQLKDRERLSYHSIQIKIAWMTGSSLFLFVVLAKVLGWIRLNDILHVLLAYLFLFIGELIYHYVYFYRMKKAIQPDF</sequence>
<dbReference type="AlphaFoldDB" id="A0A1G6QKX6"/>
<evidence type="ECO:0000313" key="3">
    <source>
        <dbReference type="Proteomes" id="UP000198666"/>
    </source>
</evidence>
<gene>
    <name evidence="2" type="ORF">SAMN05421663_105127</name>
</gene>
<accession>A0A1G6QKX6</accession>
<dbReference type="Proteomes" id="UP000198666">
    <property type="component" value="Unassembled WGS sequence"/>
</dbReference>
<proteinExistence type="predicted"/>
<organism evidence="2 3">
    <name type="scientific">Terribacillus halophilus</name>
    <dbReference type="NCBI Taxonomy" id="361279"/>
    <lineage>
        <taxon>Bacteria</taxon>
        <taxon>Bacillati</taxon>
        <taxon>Bacillota</taxon>
        <taxon>Bacilli</taxon>
        <taxon>Bacillales</taxon>
        <taxon>Bacillaceae</taxon>
        <taxon>Terribacillus</taxon>
    </lineage>
</organism>
<keyword evidence="1" id="KW-0472">Membrane</keyword>
<keyword evidence="3" id="KW-1185">Reference proteome</keyword>
<evidence type="ECO:0000256" key="1">
    <source>
        <dbReference type="SAM" id="Phobius"/>
    </source>
</evidence>
<keyword evidence="1" id="KW-1133">Transmembrane helix</keyword>
<name>A0A1G6QKX6_9BACI</name>
<dbReference type="EMBL" id="FMZB01000005">
    <property type="protein sequence ID" value="SDC93069.1"/>
    <property type="molecule type" value="Genomic_DNA"/>
</dbReference>
<feature type="transmembrane region" description="Helical" evidence="1">
    <location>
        <begin position="6"/>
        <end position="23"/>
    </location>
</feature>
<reference evidence="3" key="1">
    <citation type="submission" date="2016-10" db="EMBL/GenBank/DDBJ databases">
        <authorList>
            <person name="Varghese N."/>
            <person name="Submissions S."/>
        </authorList>
    </citation>
    <scope>NUCLEOTIDE SEQUENCE [LARGE SCALE GENOMIC DNA]</scope>
    <source>
        <strain evidence="3">DSM 21620</strain>
    </source>
</reference>
<dbReference type="STRING" id="361279.SAMN05421663_105127"/>